<accession>A0A194Q4T2</accession>
<organism evidence="2 3">
    <name type="scientific">Papilio xuthus</name>
    <name type="common">Asian swallowtail butterfly</name>
    <dbReference type="NCBI Taxonomy" id="66420"/>
    <lineage>
        <taxon>Eukaryota</taxon>
        <taxon>Metazoa</taxon>
        <taxon>Ecdysozoa</taxon>
        <taxon>Arthropoda</taxon>
        <taxon>Hexapoda</taxon>
        <taxon>Insecta</taxon>
        <taxon>Pterygota</taxon>
        <taxon>Neoptera</taxon>
        <taxon>Endopterygota</taxon>
        <taxon>Lepidoptera</taxon>
        <taxon>Glossata</taxon>
        <taxon>Ditrysia</taxon>
        <taxon>Papilionoidea</taxon>
        <taxon>Papilionidae</taxon>
        <taxon>Papilioninae</taxon>
        <taxon>Papilio</taxon>
    </lineage>
</organism>
<evidence type="ECO:0000313" key="2">
    <source>
        <dbReference type="EMBL" id="KPJ00359.1"/>
    </source>
</evidence>
<keyword evidence="3" id="KW-1185">Reference proteome</keyword>
<gene>
    <name evidence="2" type="ORF">RR46_02747</name>
</gene>
<dbReference type="AlphaFoldDB" id="A0A194Q4T2"/>
<evidence type="ECO:0000256" key="1">
    <source>
        <dbReference type="SAM" id="MobiDB-lite"/>
    </source>
</evidence>
<name>A0A194Q4T2_PAPXU</name>
<dbReference type="Proteomes" id="UP000053268">
    <property type="component" value="Unassembled WGS sequence"/>
</dbReference>
<proteinExistence type="predicted"/>
<evidence type="ECO:0000313" key="3">
    <source>
        <dbReference type="Proteomes" id="UP000053268"/>
    </source>
</evidence>
<feature type="region of interest" description="Disordered" evidence="1">
    <location>
        <begin position="1"/>
        <end position="20"/>
    </location>
</feature>
<dbReference type="EMBL" id="KQ459465">
    <property type="protein sequence ID" value="KPJ00359.1"/>
    <property type="molecule type" value="Genomic_DNA"/>
</dbReference>
<reference evidence="2 3" key="1">
    <citation type="journal article" date="2015" name="Nat. Commun.">
        <title>Outbred genome sequencing and CRISPR/Cas9 gene editing in butterflies.</title>
        <authorList>
            <person name="Li X."/>
            <person name="Fan D."/>
            <person name="Zhang W."/>
            <person name="Liu G."/>
            <person name="Zhang L."/>
            <person name="Zhao L."/>
            <person name="Fang X."/>
            <person name="Chen L."/>
            <person name="Dong Y."/>
            <person name="Chen Y."/>
            <person name="Ding Y."/>
            <person name="Zhao R."/>
            <person name="Feng M."/>
            <person name="Zhu Y."/>
            <person name="Feng Y."/>
            <person name="Jiang X."/>
            <person name="Zhu D."/>
            <person name="Xiang H."/>
            <person name="Feng X."/>
            <person name="Li S."/>
            <person name="Wang J."/>
            <person name="Zhang G."/>
            <person name="Kronforst M.R."/>
            <person name="Wang W."/>
        </authorList>
    </citation>
    <scope>NUCLEOTIDE SEQUENCE [LARGE SCALE GENOMIC DNA]</scope>
    <source>
        <strain evidence="2">Ya'a_city_454_Px</strain>
        <tissue evidence="2">Whole body</tissue>
    </source>
</reference>
<protein>
    <submittedName>
        <fullName evidence="2">Uncharacterized protein</fullName>
    </submittedName>
</protein>
<sequence length="115" mass="12648">MTPPFAGLTPASPRSHTCSPPNLNTEKLLRHVLCNNDKGNNVTGCNTRIIFSNGNWVIVNSDDLGLATSNIRYIPASLAGAYNVFTINNCQQKSSEKLQLLNKVRIINRTLGMDY</sequence>